<reference evidence="1 2" key="1">
    <citation type="journal article" date="2015" name="Genome Announc.">
        <title>Expanding the biotechnology potential of lactobacilli through comparative genomics of 213 strains and associated genera.</title>
        <authorList>
            <person name="Sun Z."/>
            <person name="Harris H.M."/>
            <person name="McCann A."/>
            <person name="Guo C."/>
            <person name="Argimon S."/>
            <person name="Zhang W."/>
            <person name="Yang X."/>
            <person name="Jeffery I.B."/>
            <person name="Cooney J.C."/>
            <person name="Kagawa T.F."/>
            <person name="Liu W."/>
            <person name="Song Y."/>
            <person name="Salvetti E."/>
            <person name="Wrobel A."/>
            <person name="Rasinkangas P."/>
            <person name="Parkhill J."/>
            <person name="Rea M.C."/>
            <person name="O'Sullivan O."/>
            <person name="Ritari J."/>
            <person name="Douillard F.P."/>
            <person name="Paul Ross R."/>
            <person name="Yang R."/>
            <person name="Briner A.E."/>
            <person name="Felis G.E."/>
            <person name="de Vos W.M."/>
            <person name="Barrangou R."/>
            <person name="Klaenhammer T.R."/>
            <person name="Caufield P.W."/>
            <person name="Cui Y."/>
            <person name="Zhang H."/>
            <person name="O'Toole P.W."/>
        </authorList>
    </citation>
    <scope>NUCLEOTIDE SEQUENCE [LARGE SCALE GENOMIC DNA]</scope>
    <source>
        <strain evidence="1 2">DSM 22467</strain>
    </source>
</reference>
<dbReference type="Proteomes" id="UP000051906">
    <property type="component" value="Unassembled WGS sequence"/>
</dbReference>
<comment type="caution">
    <text evidence="1">The sequence shown here is derived from an EMBL/GenBank/DDBJ whole genome shotgun (WGS) entry which is preliminary data.</text>
</comment>
<protein>
    <submittedName>
        <fullName evidence="1">Uncharacterized protein</fullName>
    </submittedName>
</protein>
<dbReference type="PATRIC" id="fig|616990.3.peg.1771"/>
<gene>
    <name evidence="1" type="ORF">IV54_GL001674</name>
</gene>
<evidence type="ECO:0000313" key="1">
    <source>
        <dbReference type="EMBL" id="KRO04152.1"/>
    </source>
</evidence>
<name>A0A0R2LR62_9LACO</name>
<keyword evidence="2" id="KW-1185">Reference proteome</keyword>
<sequence length="89" mass="9720">MLDAICEKLDLQSSALVFLDYEFKPGEIKKIEADLIQRSVKQQPTSIADVAALVRTVRPSLTTHAATSIAEQLVAGFQAESRFSILTGK</sequence>
<dbReference type="EMBL" id="JQCA01000043">
    <property type="protein sequence ID" value="KRO04152.1"/>
    <property type="molecule type" value="Genomic_DNA"/>
</dbReference>
<evidence type="ECO:0000313" key="2">
    <source>
        <dbReference type="Proteomes" id="UP000051906"/>
    </source>
</evidence>
<accession>A0A0R2LR62</accession>
<organism evidence="1 2">
    <name type="scientific">Levilactobacillus paucivorans</name>
    <dbReference type="NCBI Taxonomy" id="616990"/>
    <lineage>
        <taxon>Bacteria</taxon>
        <taxon>Bacillati</taxon>
        <taxon>Bacillota</taxon>
        <taxon>Bacilli</taxon>
        <taxon>Lactobacillales</taxon>
        <taxon>Lactobacillaceae</taxon>
        <taxon>Levilactobacillus</taxon>
    </lineage>
</organism>
<proteinExistence type="predicted"/>
<dbReference type="AlphaFoldDB" id="A0A0R2LR62"/>